<proteinExistence type="predicted"/>
<comment type="caution">
    <text evidence="2">The sequence shown here is derived from an EMBL/GenBank/DDBJ whole genome shotgun (WGS) entry which is preliminary data.</text>
</comment>
<evidence type="ECO:0000313" key="2">
    <source>
        <dbReference type="EMBL" id="TBN55379.1"/>
    </source>
</evidence>
<reference evidence="3" key="1">
    <citation type="submission" date="2019-02" db="EMBL/GenBank/DDBJ databases">
        <title>Glaciihabitans arcticus sp. nov., a psychrotolerant bacterium isolated from polar soil.</title>
        <authorList>
            <person name="Dahal R.H."/>
        </authorList>
    </citation>
    <scope>NUCLEOTIDE SEQUENCE [LARGE SCALE GENOMIC DNA]</scope>
    <source>
        <strain evidence="3">RP-3-7</strain>
    </source>
</reference>
<evidence type="ECO:0008006" key="4">
    <source>
        <dbReference type="Google" id="ProtNLM"/>
    </source>
</evidence>
<dbReference type="RefSeq" id="WP_130982950.1">
    <property type="nucleotide sequence ID" value="NZ_SISG01000002.1"/>
</dbReference>
<dbReference type="EMBL" id="SISG01000002">
    <property type="protein sequence ID" value="TBN55379.1"/>
    <property type="molecule type" value="Genomic_DNA"/>
</dbReference>
<dbReference type="Proteomes" id="UP000294194">
    <property type="component" value="Unassembled WGS sequence"/>
</dbReference>
<keyword evidence="3" id="KW-1185">Reference proteome</keyword>
<feature type="chain" id="PRO_5020917696" description="Alpha-amylase" evidence="1">
    <location>
        <begin position="35"/>
        <end position="1401"/>
    </location>
</feature>
<dbReference type="Gene3D" id="2.60.40.2700">
    <property type="match status" value="5"/>
</dbReference>
<evidence type="ECO:0000313" key="3">
    <source>
        <dbReference type="Proteomes" id="UP000294194"/>
    </source>
</evidence>
<name>A0A4Q9GLS9_9MICO</name>
<protein>
    <recommendedName>
        <fullName evidence="4">Alpha-amylase</fullName>
    </recommendedName>
</protein>
<gene>
    <name evidence="2" type="ORF">EYE40_14290</name>
</gene>
<evidence type="ECO:0000256" key="1">
    <source>
        <dbReference type="SAM" id="SignalP"/>
    </source>
</evidence>
<sequence>MGDTLTVRRTWALGVSAVLTAVLLLTGITPAASADTVSLTVTVLTPAKVPVSTAKVTAIPLDDANYGDTQPEIVGLFTSAGRYVFGNTLDGSVPYAIRVDTNKNVSNSNFTQYWGGGSDLAGAKPWTSAEGLALEVKLLGGTYSGKVLTSKGGGLPNVDVHLFKWDGVRWSLVKTVVSAAKTGVYSFPYLEPGSYTTEFDTSRVQRSYISVFAGGAAVYGTETVPQSIGTGRVSYVNFGTPAVVNQKLAIGGTLSGQLISGTATNKVPVDLVPVAIRGTAPNQTGSALPRQPLKVSTPAAFTLTGLPTGFYSLSAASGSVSGSYIDPGTPSSQKVYFVKAGAVTKAGIVDVAATGPAGLLQGSFSSDAVTGGTIDIARADDVAVSSTSILISSNGTFERQLRPGLYTYEARPVGATPLKAVYGSVTVGFGGAVELLLPAEEEAPMAFDPPPSVAPSGGTVGTTFTASATSNHPTTSVVTYQWLRDGIPIFGARSAGYTAGGGDEDRQLKVRIGITDLESNDHVSTTLTVATVAAGEPLSVDTPPSIIAPATVKVGTVLRANPGTWSETPVTLSYQWMLNGGIIPGATKPTFSPVAAQGGQDIGLSVTATRAGYPSATYTPAYTGNFYVSVAPLPAPALKTAPVITVTTKGLAGKVRYTASPGTWSPTPLYVTYDWYLDGDLQDSSPSRTLTLDPVFDDMTAVLTVDVRAARVGGLSGSTLLVARKSSLPPIADALPAVVRTLGEDPLAADAPVRSGESLIVAPGYWIYADPRYVREVGRLTHTYAWYRGTAPRVKIAGATKSTYRVTDADNGLPISVTVVTSSPGMVPAATILPAGVGYLDDSLGEVDATVTFDAPAFPLAPVTATVSPSFSAFAPVTTGYQWMTCRPTSSECGTASDFTPIAKATGRTYTPPVALADSRLGVRVSVGKVGFRAVSFFASEAVGAAGTITAGLPGLTRSPIVGAAVGAVAGSKNITGTTSTFLWQTSSDGATWVTAGSGATLVPDAALFGARLRVIETVKKAGYGTLELESAPVEIGAGGEFATSAPKITTVGLTSTIVGPTFAPAGAPSYQWFVGGEPAGNGPSYERVEADAAKPLTVTISFESGQAAYAADTFVQTLVAVRGVRPVQPAPAIIGSRLGEVLGAPVIDYPSTAMNEKITYQWYLAGTAIKGATRPTFTPSTSNVGKKLTVRVVSTSLNYATVSVLSRPLTLLAGVNPTGAPTVDVTGGVLKPGVVVTATTSSFTLAGQTFAYQWQVNTGAGWASIAKATAKTYRVLPTQVGASIRVIVTGKRAGYASLTGASVAGVVLTSGELPLLTAPALVGTGIAGSALSVSAPTFGASGVILSYRWLRNGVVMPGAAGASFVTSIGQIKDSITVEVTAKAPGYLTWVSLLDARVITG</sequence>
<organism evidence="2 3">
    <name type="scientific">Glaciihabitans arcticus</name>
    <dbReference type="NCBI Taxonomy" id="2668039"/>
    <lineage>
        <taxon>Bacteria</taxon>
        <taxon>Bacillati</taxon>
        <taxon>Actinomycetota</taxon>
        <taxon>Actinomycetes</taxon>
        <taxon>Micrococcales</taxon>
        <taxon>Microbacteriaceae</taxon>
        <taxon>Glaciihabitans</taxon>
    </lineage>
</organism>
<accession>A0A4Q9GLS9</accession>
<keyword evidence="1" id="KW-0732">Signal</keyword>
<feature type="signal peptide" evidence="1">
    <location>
        <begin position="1"/>
        <end position="34"/>
    </location>
</feature>